<keyword evidence="2" id="KW-0813">Transport</keyword>
<dbReference type="OrthoDB" id="9814020at2"/>
<comment type="similarity">
    <text evidence="8">Belongs to the TsuA/YedE (TC 9.B.102) family.</text>
</comment>
<feature type="transmembrane region" description="Helical" evidence="9">
    <location>
        <begin position="117"/>
        <end position="138"/>
    </location>
</feature>
<keyword evidence="11" id="KW-1185">Reference proteome</keyword>
<evidence type="ECO:0000313" key="10">
    <source>
        <dbReference type="EMBL" id="TFW71882.1"/>
    </source>
</evidence>
<evidence type="ECO:0000256" key="3">
    <source>
        <dbReference type="ARBA" id="ARBA00022475"/>
    </source>
</evidence>
<comment type="caution">
    <text evidence="10">The sequence shown here is derived from an EMBL/GenBank/DDBJ whole genome shotgun (WGS) entry which is preliminary data.</text>
</comment>
<dbReference type="PANTHER" id="PTHR30574">
    <property type="entry name" value="INNER MEMBRANE PROTEIN YEDE"/>
    <property type="match status" value="1"/>
</dbReference>
<sequence>MENFTPITSFIGGLLIGVSTSMLILFMGKIAGISGIVASLLQFKNTPKGHYTWRLLFIAGLLISSTVYQAFAQLPVSEISASTSTLIIAGLMVGFGSKMGSGCTSGHGVCGLSRLSLRSLIATMSFMLIGFVVTYLILHVV</sequence>
<keyword evidence="6 9" id="KW-1133">Transmembrane helix</keyword>
<feature type="transmembrane region" description="Helical" evidence="9">
    <location>
        <begin position="53"/>
        <end position="71"/>
    </location>
</feature>
<keyword evidence="7 9" id="KW-0472">Membrane</keyword>
<dbReference type="GO" id="GO:0005886">
    <property type="term" value="C:plasma membrane"/>
    <property type="evidence" value="ECO:0007669"/>
    <property type="project" value="UniProtKB-SubCell"/>
</dbReference>
<proteinExistence type="inferred from homology"/>
<dbReference type="PANTHER" id="PTHR30574:SF1">
    <property type="entry name" value="SULPHUR TRANSPORT DOMAIN-CONTAINING PROTEIN"/>
    <property type="match status" value="1"/>
</dbReference>
<evidence type="ECO:0000256" key="7">
    <source>
        <dbReference type="ARBA" id="ARBA00023136"/>
    </source>
</evidence>
<evidence type="ECO:0000256" key="9">
    <source>
        <dbReference type="SAM" id="Phobius"/>
    </source>
</evidence>
<evidence type="ECO:0000313" key="11">
    <source>
        <dbReference type="Proteomes" id="UP000297706"/>
    </source>
</evidence>
<gene>
    <name evidence="10" type="ORF">C3Y98_07325</name>
</gene>
<reference evidence="10 11" key="1">
    <citation type="submission" date="2018-02" db="EMBL/GenBank/DDBJ databases">
        <title>A novel lanthanide dependent methylotroph, Methylotenera sp. La3113.</title>
        <authorList>
            <person name="Lv H."/>
            <person name="Tani A."/>
        </authorList>
    </citation>
    <scope>NUCLEOTIDE SEQUENCE [LARGE SCALE GENOMIC DNA]</scope>
    <source>
        <strain evidence="10 11">La3113</strain>
    </source>
</reference>
<dbReference type="EMBL" id="PQVH01000008">
    <property type="protein sequence ID" value="TFW71882.1"/>
    <property type="molecule type" value="Genomic_DNA"/>
</dbReference>
<name>A0A4Y9VSP4_9PROT</name>
<evidence type="ECO:0000256" key="2">
    <source>
        <dbReference type="ARBA" id="ARBA00022448"/>
    </source>
</evidence>
<dbReference type="RefSeq" id="WP_135277672.1">
    <property type="nucleotide sequence ID" value="NZ_PQVH01000008.1"/>
</dbReference>
<organism evidence="10 11">
    <name type="scientific">Methylotenera oryzisoli</name>
    <dbReference type="NCBI Taxonomy" id="2080758"/>
    <lineage>
        <taxon>Bacteria</taxon>
        <taxon>Pseudomonadati</taxon>
        <taxon>Pseudomonadota</taxon>
        <taxon>Betaproteobacteria</taxon>
        <taxon>Nitrosomonadales</taxon>
        <taxon>Methylophilaceae</taxon>
        <taxon>Methylotenera</taxon>
    </lineage>
</organism>
<dbReference type="Proteomes" id="UP000297706">
    <property type="component" value="Unassembled WGS sequence"/>
</dbReference>
<dbReference type="Pfam" id="PF04143">
    <property type="entry name" value="Sulf_transp"/>
    <property type="match status" value="1"/>
</dbReference>
<accession>A0A4Y9VSP4</accession>
<evidence type="ECO:0000256" key="8">
    <source>
        <dbReference type="ARBA" id="ARBA00035655"/>
    </source>
</evidence>
<dbReference type="AlphaFoldDB" id="A0A4Y9VSP4"/>
<keyword evidence="5 9" id="KW-0812">Transmembrane</keyword>
<dbReference type="InterPro" id="IPR007272">
    <property type="entry name" value="Sulf_transp_TsuA/YedE"/>
</dbReference>
<evidence type="ECO:0000256" key="4">
    <source>
        <dbReference type="ARBA" id="ARBA00022519"/>
    </source>
</evidence>
<keyword evidence="4" id="KW-0997">Cell inner membrane</keyword>
<comment type="subcellular location">
    <subcellularLocation>
        <location evidence="1">Cell inner membrane</location>
        <topology evidence="1">Multi-pass membrane protein</topology>
    </subcellularLocation>
</comment>
<keyword evidence="3" id="KW-1003">Cell membrane</keyword>
<feature type="transmembrane region" description="Helical" evidence="9">
    <location>
        <begin position="12"/>
        <end position="41"/>
    </location>
</feature>
<protein>
    <submittedName>
        <fullName evidence="10">YeeE/YedE family protein</fullName>
    </submittedName>
</protein>
<evidence type="ECO:0000256" key="6">
    <source>
        <dbReference type="ARBA" id="ARBA00022989"/>
    </source>
</evidence>
<evidence type="ECO:0000256" key="5">
    <source>
        <dbReference type="ARBA" id="ARBA00022692"/>
    </source>
</evidence>
<evidence type="ECO:0000256" key="1">
    <source>
        <dbReference type="ARBA" id="ARBA00004429"/>
    </source>
</evidence>